<protein>
    <submittedName>
        <fullName evidence="1">Uncharacterized protein</fullName>
    </submittedName>
</protein>
<evidence type="ECO:0000313" key="1">
    <source>
        <dbReference type="EMBL" id="GBP17289.1"/>
    </source>
</evidence>
<organism evidence="1 2">
    <name type="scientific">Eumeta variegata</name>
    <name type="common">Bagworm moth</name>
    <name type="synonym">Eumeta japonica</name>
    <dbReference type="NCBI Taxonomy" id="151549"/>
    <lineage>
        <taxon>Eukaryota</taxon>
        <taxon>Metazoa</taxon>
        <taxon>Ecdysozoa</taxon>
        <taxon>Arthropoda</taxon>
        <taxon>Hexapoda</taxon>
        <taxon>Insecta</taxon>
        <taxon>Pterygota</taxon>
        <taxon>Neoptera</taxon>
        <taxon>Endopterygota</taxon>
        <taxon>Lepidoptera</taxon>
        <taxon>Glossata</taxon>
        <taxon>Ditrysia</taxon>
        <taxon>Tineoidea</taxon>
        <taxon>Psychidae</taxon>
        <taxon>Oiketicinae</taxon>
        <taxon>Eumeta</taxon>
    </lineage>
</organism>
<gene>
    <name evidence="1" type="ORF">EVAR_17778_1</name>
</gene>
<reference evidence="1 2" key="1">
    <citation type="journal article" date="2019" name="Commun. Biol.">
        <title>The bagworm genome reveals a unique fibroin gene that provides high tensile strength.</title>
        <authorList>
            <person name="Kono N."/>
            <person name="Nakamura H."/>
            <person name="Ohtoshi R."/>
            <person name="Tomita M."/>
            <person name="Numata K."/>
            <person name="Arakawa K."/>
        </authorList>
    </citation>
    <scope>NUCLEOTIDE SEQUENCE [LARGE SCALE GENOMIC DNA]</scope>
</reference>
<keyword evidence="2" id="KW-1185">Reference proteome</keyword>
<name>A0A4C1TTH8_EUMVA</name>
<comment type="caution">
    <text evidence="1">The sequence shown here is derived from an EMBL/GenBank/DDBJ whole genome shotgun (WGS) entry which is preliminary data.</text>
</comment>
<dbReference type="OrthoDB" id="7417618at2759"/>
<dbReference type="AlphaFoldDB" id="A0A4C1TTH8"/>
<evidence type="ECO:0000313" key="2">
    <source>
        <dbReference type="Proteomes" id="UP000299102"/>
    </source>
</evidence>
<dbReference type="Proteomes" id="UP000299102">
    <property type="component" value="Unassembled WGS sequence"/>
</dbReference>
<dbReference type="EMBL" id="BGZK01000086">
    <property type="protein sequence ID" value="GBP17289.1"/>
    <property type="molecule type" value="Genomic_DNA"/>
</dbReference>
<proteinExistence type="predicted"/>
<accession>A0A4C1TTH8</accession>
<sequence length="170" mass="19339">MLEKEIQQPVKIEIEKGNTAIIQYDKLIILDRITSKKATIKEHSNSPENSCRAHAVTEMQVNKKNKTRAPIKRTPSLWEGVLKPGMLNFLTNKNLTNASKYRKIEHTYIATSAPLCLSFQSEFKTKIAITRLRDPPPESATPAHKALQRFKATYRRRNGFPIAALTRLPS</sequence>